<evidence type="ECO:0000256" key="2">
    <source>
        <dbReference type="ARBA" id="ARBA00022473"/>
    </source>
</evidence>
<dbReference type="STRING" id="3880.Q2HTX0"/>
<dbReference type="Proteomes" id="UP000002051">
    <property type="component" value="Chromosome 5"/>
</dbReference>
<accession>A0A0C3XHU6</accession>
<dbReference type="PANTHER" id="PTHR31791">
    <property type="entry name" value="FRIGIDA-LIKE PROTEIN 3-RELATED"/>
    <property type="match status" value="1"/>
</dbReference>
<organism evidence="7">
    <name type="scientific">Medicago truncatula</name>
    <name type="common">Barrel medic</name>
    <name type="synonym">Medicago tribuloides</name>
    <dbReference type="NCBI Taxonomy" id="3880"/>
    <lineage>
        <taxon>Eukaryota</taxon>
        <taxon>Viridiplantae</taxon>
        <taxon>Streptophyta</taxon>
        <taxon>Embryophyta</taxon>
        <taxon>Tracheophyta</taxon>
        <taxon>Spermatophyta</taxon>
        <taxon>Magnoliopsida</taxon>
        <taxon>eudicotyledons</taxon>
        <taxon>Gunneridae</taxon>
        <taxon>Pentapetalae</taxon>
        <taxon>rosids</taxon>
        <taxon>fabids</taxon>
        <taxon>Fabales</taxon>
        <taxon>Fabaceae</taxon>
        <taxon>Papilionoideae</taxon>
        <taxon>50 kb inversion clade</taxon>
        <taxon>NPAAA clade</taxon>
        <taxon>Hologalegina</taxon>
        <taxon>IRL clade</taxon>
        <taxon>Trifolieae</taxon>
        <taxon>Medicago</taxon>
    </lineage>
</organism>
<dbReference type="EMBL" id="CM001221">
    <property type="protein sequence ID" value="AES96581.2"/>
    <property type="molecule type" value="Genomic_DNA"/>
</dbReference>
<reference evidence="7" key="2">
    <citation type="submission" date="2007-03" db="EMBL/GenBank/DDBJ databases">
        <authorList>
            <consortium name="The International Medicago Genome Annotation Group"/>
        </authorList>
    </citation>
    <scope>NUCLEOTIDE SEQUENCE</scope>
</reference>
<dbReference type="Pfam" id="PF07899">
    <property type="entry name" value="Frigida"/>
    <property type="match status" value="1"/>
</dbReference>
<reference evidence="7" key="1">
    <citation type="submission" date="2005-03" db="EMBL/GenBank/DDBJ databases">
        <authorList>
            <person name="Town C.D."/>
        </authorList>
    </citation>
    <scope>NUCLEOTIDE SEQUENCE</scope>
</reference>
<evidence type="ECO:0000313" key="10">
    <source>
        <dbReference type="Proteomes" id="UP000002051"/>
    </source>
</evidence>
<reference evidence="8 10" key="3">
    <citation type="journal article" date="2011" name="Nature">
        <title>The Medicago genome provides insight into the evolution of rhizobial symbioses.</title>
        <authorList>
            <person name="Young N.D."/>
            <person name="Debelle F."/>
            <person name="Oldroyd G.E."/>
            <person name="Geurts R."/>
            <person name="Cannon S.B."/>
            <person name="Udvardi M.K."/>
            <person name="Benedito V.A."/>
            <person name="Mayer K.F."/>
            <person name="Gouzy J."/>
            <person name="Schoof H."/>
            <person name="Van de Peer Y."/>
            <person name="Proost S."/>
            <person name="Cook D.R."/>
            <person name="Meyers B.C."/>
            <person name="Spannagl M."/>
            <person name="Cheung F."/>
            <person name="De Mita S."/>
            <person name="Krishnakumar V."/>
            <person name="Gundlach H."/>
            <person name="Zhou S."/>
            <person name="Mudge J."/>
            <person name="Bharti A.K."/>
            <person name="Murray J.D."/>
            <person name="Naoumkina M.A."/>
            <person name="Rosen B."/>
            <person name="Silverstein K.A."/>
            <person name="Tang H."/>
            <person name="Rombauts S."/>
            <person name="Zhao P.X."/>
            <person name="Zhou P."/>
            <person name="Barbe V."/>
            <person name="Bardou P."/>
            <person name="Bechner M."/>
            <person name="Bellec A."/>
            <person name="Berger A."/>
            <person name="Berges H."/>
            <person name="Bidwell S."/>
            <person name="Bisseling T."/>
            <person name="Choisne N."/>
            <person name="Couloux A."/>
            <person name="Denny R."/>
            <person name="Deshpande S."/>
            <person name="Dai X."/>
            <person name="Doyle J.J."/>
            <person name="Dudez A.M."/>
            <person name="Farmer A.D."/>
            <person name="Fouteau S."/>
            <person name="Franken C."/>
            <person name="Gibelin C."/>
            <person name="Gish J."/>
            <person name="Goldstein S."/>
            <person name="Gonzalez A.J."/>
            <person name="Green P.J."/>
            <person name="Hallab A."/>
            <person name="Hartog M."/>
            <person name="Hua A."/>
            <person name="Humphray S.J."/>
            <person name="Jeong D.H."/>
            <person name="Jing Y."/>
            <person name="Jocker A."/>
            <person name="Kenton S.M."/>
            <person name="Kim D.J."/>
            <person name="Klee K."/>
            <person name="Lai H."/>
            <person name="Lang C."/>
            <person name="Lin S."/>
            <person name="Macmil S.L."/>
            <person name="Magdelenat G."/>
            <person name="Matthews L."/>
            <person name="McCorrison J."/>
            <person name="Monaghan E.L."/>
            <person name="Mun J.H."/>
            <person name="Najar F.Z."/>
            <person name="Nicholson C."/>
            <person name="Noirot C."/>
            <person name="O'Bleness M."/>
            <person name="Paule C.R."/>
            <person name="Poulain J."/>
            <person name="Prion F."/>
            <person name="Qin B."/>
            <person name="Qu C."/>
            <person name="Retzel E.F."/>
            <person name="Riddle C."/>
            <person name="Sallet E."/>
            <person name="Samain S."/>
            <person name="Samson N."/>
            <person name="Sanders I."/>
            <person name="Saurat O."/>
            <person name="Scarpelli C."/>
            <person name="Schiex T."/>
            <person name="Segurens B."/>
            <person name="Severin A.J."/>
            <person name="Sherrier D.J."/>
            <person name="Shi R."/>
            <person name="Sims S."/>
            <person name="Singer S.R."/>
            <person name="Sinharoy S."/>
            <person name="Sterck L."/>
            <person name="Viollet A."/>
            <person name="Wang B.B."/>
            <person name="Wang K."/>
            <person name="Wang M."/>
            <person name="Wang X."/>
            <person name="Warfsmann J."/>
            <person name="Weissenbach J."/>
            <person name="White D.D."/>
            <person name="White J.D."/>
            <person name="Wiley G.B."/>
            <person name="Wincker P."/>
            <person name="Xing Y."/>
            <person name="Yang L."/>
            <person name="Yao Z."/>
            <person name="Ying F."/>
            <person name="Zhai J."/>
            <person name="Zhou L."/>
            <person name="Zuber A."/>
            <person name="Denarie J."/>
            <person name="Dixon R.A."/>
            <person name="May G.D."/>
            <person name="Schwartz D.C."/>
            <person name="Rogers J."/>
            <person name="Quetier F."/>
            <person name="Town C.D."/>
            <person name="Roe B.A."/>
        </authorList>
    </citation>
    <scope>NUCLEOTIDE SEQUENCE [LARGE SCALE GENOMIC DNA]</scope>
    <source>
        <strain evidence="8">A17</strain>
        <strain evidence="9 10">cv. Jemalong A17</strain>
    </source>
</reference>
<dbReference type="InterPro" id="IPR012474">
    <property type="entry name" value="Frigida"/>
</dbReference>
<protein>
    <recommendedName>
        <fullName evidence="5">FRIGIDA-like protein</fullName>
    </recommendedName>
</protein>
<evidence type="ECO:0000256" key="3">
    <source>
        <dbReference type="ARBA" id="ARBA00022782"/>
    </source>
</evidence>
<dbReference type="InterPro" id="IPR036691">
    <property type="entry name" value="Endo/exonu/phosph_ase_sf"/>
</dbReference>
<dbReference type="EMBL" id="AC149601">
    <property type="protein sequence ID" value="ABD32985.1"/>
    <property type="molecule type" value="Genomic_DNA"/>
</dbReference>
<evidence type="ECO:0000256" key="5">
    <source>
        <dbReference type="RuleBase" id="RU364012"/>
    </source>
</evidence>
<keyword evidence="2 5" id="KW-0217">Developmental protein</keyword>
<sequence length="665" mass="78534">MDFKASDKPKKFDSKCDASVKKRDTPTLLDKRLFDDKNTLHISVKKSKVSPYDDIPSLKKERPLVKKSFEECKRYRIVEEKRLQSIKRDIDKCYYELKNKKTQVSCVRRINEIHQKMLEKVKEIHKEFLAKEGKLSLMEDLIGERKQELVTKERELRQVMDNISKQKHFESKLKKFESQEKEFEIQVKDLVSIHKHFESRMKELASKEKQHEALVMEHKSKESEFEGLVKELESKKKDFDIQVEELKSKERQLEGEVQDLESRKNTLDGRQKEIESKKGEFEGRVEDFTSEKMDFEIRLKELETKEKHFEEKVKEFELTKKQHDEGENEFDTSYMDDELSITIDGASEESDILVNLQESSDPSKIVLDVIMNPIIPLPKKGDKVVIIDESRIFMLEQLMIMSPNIKSCVKDEALKLAHELKANIKANTEYSLEVLGFLLILSVYGLFTYFDQDEVLDLFASVAEHKISVELFEKLGFANKVSDFVENLIKRKEFDSAVHVNWLRIINNGKRLSCWCEVKGWIFWRYKKQNVGDFNAVGGLKERRGVNVEPSSEHLLEINLFNNLRRDLKVSDVDPLGRRFMWYHLNGCDMSRIDRVFILEEWVDFWGSVALWVLPRDVYDHCPILLKPKSWDWGLKPFRFNNFWLQNQNFKKVMEEVCGNFKKPI</sequence>
<keyword evidence="3 5" id="KW-0221">Differentiation</keyword>
<dbReference type="eggNOG" id="ENOG502QR8U">
    <property type="taxonomic scope" value="Eukaryota"/>
</dbReference>
<evidence type="ECO:0000256" key="1">
    <source>
        <dbReference type="ARBA" id="ARBA00008956"/>
    </source>
</evidence>
<proteinExistence type="inferred from homology"/>
<evidence type="ECO:0000256" key="4">
    <source>
        <dbReference type="ARBA" id="ARBA00023089"/>
    </source>
</evidence>
<dbReference type="AlphaFoldDB" id="Q2HTX0"/>
<dbReference type="PaxDb" id="3880-AES96581"/>
<evidence type="ECO:0000256" key="6">
    <source>
        <dbReference type="SAM" id="Coils"/>
    </source>
</evidence>
<dbReference type="HOGENOM" id="CLU_412991_0_0_1"/>
<dbReference type="GO" id="GO:0009908">
    <property type="term" value="P:flower development"/>
    <property type="evidence" value="ECO:0007669"/>
    <property type="project" value="UniProtKB-KW"/>
</dbReference>
<feature type="coiled-coil region" evidence="6">
    <location>
        <begin position="229"/>
        <end position="319"/>
    </location>
</feature>
<evidence type="ECO:0000313" key="9">
    <source>
        <dbReference type="EnsemblPlants" id="AES96581"/>
    </source>
</evidence>
<reference evidence="9" key="5">
    <citation type="submission" date="2015-04" db="UniProtKB">
        <authorList>
            <consortium name="EnsemblPlants"/>
        </authorList>
    </citation>
    <scope>IDENTIFICATION</scope>
    <source>
        <strain evidence="9">cv. Jemalong A17</strain>
    </source>
</reference>
<dbReference type="GO" id="GO:0030154">
    <property type="term" value="P:cell differentiation"/>
    <property type="evidence" value="ECO:0007669"/>
    <property type="project" value="UniProtKB-KW"/>
</dbReference>
<dbReference type="SUPFAM" id="SSF56219">
    <property type="entry name" value="DNase I-like"/>
    <property type="match status" value="1"/>
</dbReference>
<dbReference type="EnsemblPlants" id="AES96581">
    <property type="protein sequence ID" value="AES96581"/>
    <property type="gene ID" value="MTR_5g038810"/>
</dbReference>
<accession>G7KB40</accession>
<reference evidence="8 10" key="4">
    <citation type="journal article" date="2014" name="BMC Genomics">
        <title>An improved genome release (version Mt4.0) for the model legume Medicago truncatula.</title>
        <authorList>
            <person name="Tang H."/>
            <person name="Krishnakumar V."/>
            <person name="Bidwell S."/>
            <person name="Rosen B."/>
            <person name="Chan A."/>
            <person name="Zhou S."/>
            <person name="Gentzbittel L."/>
            <person name="Childs K.L."/>
            <person name="Yandell M."/>
            <person name="Gundlach H."/>
            <person name="Mayer K.F."/>
            <person name="Schwartz D.C."/>
            <person name="Town C.D."/>
        </authorList>
    </citation>
    <scope>GENOME REANNOTATION</scope>
    <source>
        <strain evidence="9 10">cv. Jemalong A17</strain>
    </source>
</reference>
<accession>Q2HTX0</accession>
<keyword evidence="4 5" id="KW-0287">Flowering</keyword>
<evidence type="ECO:0000313" key="8">
    <source>
        <dbReference type="EMBL" id="AES96581.2"/>
    </source>
</evidence>
<gene>
    <name evidence="8" type="ordered locus">MTR_5g038810</name>
    <name evidence="7" type="ORF">MtrDRAFT_AC149601g7v2</name>
</gene>
<dbReference type="Gene3D" id="3.60.10.10">
    <property type="entry name" value="Endonuclease/exonuclease/phosphatase"/>
    <property type="match status" value="1"/>
</dbReference>
<keyword evidence="6" id="KW-0175">Coiled coil</keyword>
<name>Q2HTX0_MEDTR</name>
<keyword evidence="10" id="KW-1185">Reference proteome</keyword>
<comment type="similarity">
    <text evidence="1 5">Belongs to the Frigida family.</text>
</comment>
<evidence type="ECO:0000313" key="7">
    <source>
        <dbReference type="EMBL" id="ABD32985.1"/>
    </source>
</evidence>
<dbReference type="PANTHER" id="PTHR31791:SF37">
    <property type="entry name" value="A_TM021B04.7 PROTEIN"/>
    <property type="match status" value="1"/>
</dbReference>